<dbReference type="PANTHER" id="PTHR46599">
    <property type="entry name" value="PIGGYBAC TRANSPOSABLE ELEMENT-DERIVED PROTEIN 4"/>
    <property type="match status" value="1"/>
</dbReference>
<dbReference type="OrthoDB" id="6423043at2759"/>
<sequence length="228" mass="26060">MAKFKGRSSLKQYMPMKPVKRGIKIWQRCDSKTGYVYDMNIYSGKETGGVQGTLRERVVSKLTETIRGKDVMLAFDRFFTSVHLMETLKFPAVGTCIKTRKDVPNFTTKLSKRGEAEFLVTKNGTMCARWLDSKEVMMLSNCHEAKYAKVNRTMRDGSKEEFECPVAIEFYNKIMGGVDLADQMANVYELDQKSCKGWKKVFFSPIDERSGQLMDCVLRTQTSKNPTS</sequence>
<dbReference type="Pfam" id="PF13843">
    <property type="entry name" value="DDE_Tnp_1_7"/>
    <property type="match status" value="1"/>
</dbReference>
<evidence type="ECO:0000313" key="3">
    <source>
        <dbReference type="Proteomes" id="UP000887013"/>
    </source>
</evidence>
<keyword evidence="3" id="KW-1185">Reference proteome</keyword>
<organism evidence="2 3">
    <name type="scientific">Nephila pilipes</name>
    <name type="common">Giant wood spider</name>
    <name type="synonym">Nephila maculata</name>
    <dbReference type="NCBI Taxonomy" id="299642"/>
    <lineage>
        <taxon>Eukaryota</taxon>
        <taxon>Metazoa</taxon>
        <taxon>Ecdysozoa</taxon>
        <taxon>Arthropoda</taxon>
        <taxon>Chelicerata</taxon>
        <taxon>Arachnida</taxon>
        <taxon>Araneae</taxon>
        <taxon>Araneomorphae</taxon>
        <taxon>Entelegynae</taxon>
        <taxon>Araneoidea</taxon>
        <taxon>Nephilidae</taxon>
        <taxon>Nephila</taxon>
    </lineage>
</organism>
<reference evidence="2" key="1">
    <citation type="submission" date="2020-08" db="EMBL/GenBank/DDBJ databases">
        <title>Multicomponent nature underlies the extraordinary mechanical properties of spider dragline silk.</title>
        <authorList>
            <person name="Kono N."/>
            <person name="Nakamura H."/>
            <person name="Mori M."/>
            <person name="Yoshida Y."/>
            <person name="Ohtoshi R."/>
            <person name="Malay A.D."/>
            <person name="Moran D.A.P."/>
            <person name="Tomita M."/>
            <person name="Numata K."/>
            <person name="Arakawa K."/>
        </authorList>
    </citation>
    <scope>NUCLEOTIDE SEQUENCE</scope>
</reference>
<proteinExistence type="predicted"/>
<feature type="domain" description="PiggyBac transposable element-derived protein" evidence="1">
    <location>
        <begin position="1"/>
        <end position="203"/>
    </location>
</feature>
<comment type="caution">
    <text evidence="2">The sequence shown here is derived from an EMBL/GenBank/DDBJ whole genome shotgun (WGS) entry which is preliminary data.</text>
</comment>
<gene>
    <name evidence="2" type="primary">PGBD4</name>
    <name evidence="2" type="ORF">NPIL_27171</name>
</gene>
<dbReference type="AlphaFoldDB" id="A0A8X6QHW7"/>
<dbReference type="InterPro" id="IPR029526">
    <property type="entry name" value="PGBD"/>
</dbReference>
<evidence type="ECO:0000259" key="1">
    <source>
        <dbReference type="Pfam" id="PF13843"/>
    </source>
</evidence>
<accession>A0A8X6QHW7</accession>
<dbReference type="PANTHER" id="PTHR46599:SF3">
    <property type="entry name" value="PIGGYBAC TRANSPOSABLE ELEMENT-DERIVED PROTEIN 4"/>
    <property type="match status" value="1"/>
</dbReference>
<dbReference type="Proteomes" id="UP000887013">
    <property type="component" value="Unassembled WGS sequence"/>
</dbReference>
<name>A0A8X6QHW7_NEPPI</name>
<protein>
    <submittedName>
        <fullName evidence="2">PiggyBac transposable element-derived protein 4</fullName>
    </submittedName>
</protein>
<dbReference type="EMBL" id="BMAW01081776">
    <property type="protein sequence ID" value="GFU26220.1"/>
    <property type="molecule type" value="Genomic_DNA"/>
</dbReference>
<evidence type="ECO:0000313" key="2">
    <source>
        <dbReference type="EMBL" id="GFU26220.1"/>
    </source>
</evidence>